<dbReference type="FunFam" id="3.40.50.620:FF:000033">
    <property type="entry name" value="tryptophan--tRNA ligase, cytoplasmic"/>
    <property type="match status" value="1"/>
</dbReference>
<proteinExistence type="inferred from homology"/>
<keyword evidence="7 12" id="KW-0547">Nucleotide-binding</keyword>
<comment type="caution">
    <text evidence="13">The sequence shown here is derived from an EMBL/GenBank/DDBJ whole genome shotgun (WGS) entry which is preliminary data.</text>
</comment>
<keyword evidence="9 12" id="KW-0648">Protein biosynthesis</keyword>
<dbReference type="Pfam" id="PF00579">
    <property type="entry name" value="tRNA-synt_1b"/>
    <property type="match status" value="1"/>
</dbReference>
<dbReference type="Gene3D" id="1.10.240.10">
    <property type="entry name" value="Tyrosyl-Transfer RNA Synthetase"/>
    <property type="match status" value="1"/>
</dbReference>
<evidence type="ECO:0000256" key="3">
    <source>
        <dbReference type="ARBA" id="ARBA00013161"/>
    </source>
</evidence>
<keyword evidence="10 12" id="KW-0030">Aminoacyl-tRNA synthetase</keyword>
<dbReference type="GO" id="GO:0005737">
    <property type="term" value="C:cytoplasm"/>
    <property type="evidence" value="ECO:0007669"/>
    <property type="project" value="UniProtKB-SubCell"/>
</dbReference>
<dbReference type="InterPro" id="IPR001412">
    <property type="entry name" value="aa-tRNA-synth_I_CS"/>
</dbReference>
<gene>
    <name evidence="13" type="ORF">KXV57_003183</name>
</gene>
<dbReference type="NCBIfam" id="TIGR00233">
    <property type="entry name" value="trpS"/>
    <property type="match status" value="1"/>
</dbReference>
<comment type="similarity">
    <text evidence="2 12">Belongs to the class-I aminoacyl-tRNA synthetase family.</text>
</comment>
<evidence type="ECO:0000256" key="2">
    <source>
        <dbReference type="ARBA" id="ARBA00005594"/>
    </source>
</evidence>
<dbReference type="InterPro" id="IPR002305">
    <property type="entry name" value="aa-tRNA-synth_Ic"/>
</dbReference>
<reference evidence="13" key="1">
    <citation type="submission" date="2021-08" db="EMBL/GenBank/DDBJ databases">
        <title>Global Aspergillus fumigatus from environmental and clinical sources.</title>
        <authorList>
            <person name="Barber A."/>
            <person name="Sae-Ong T."/>
        </authorList>
    </citation>
    <scope>NUCLEOTIDE SEQUENCE</scope>
    <source>
        <strain evidence="13">NRZ-2016-071</strain>
    </source>
</reference>
<name>A0A229Y2T9_ASPFM</name>
<sequence>MADEPGQPPALTTLSLAEKAPASKAVAQVVTPFDVSGGVDESGKLLPVDYDKLVREFGATRISKELLERFERVTGRRPHRFMRRGIVFSHRDLNLILDRYEKGQPFYLYTGRGPSSDSMHVGHTIPFEFTKWLQDVFDCPLKYMHSQKIEVDDAKKYAKANAKDIIAVGFDMKKTFIFSDFDFVGGAFYENICRMAKRITINSVRGTFGFNDSNNVGEFHFCATQSATAFATSFPHIFGTDRKKVSSIPCLIPCAIDQDPYFRQCREHAEKMKYKKPSLIHAIFLPALQGPGSKMSASVETSAIFMNDAPNRIKNKINKYAFSGGQDTAELQRQLGANTKDDVPFQYLTFFMEDDEELERIRVAYEKGEMLTGEVKQKCIAELQAYVQAFQERRAQVTDEIVAEFMRPRSLEWKGNPNPIVVEKK</sequence>
<dbReference type="InterPro" id="IPR002306">
    <property type="entry name" value="Trp-tRNA-ligase"/>
</dbReference>
<evidence type="ECO:0000256" key="7">
    <source>
        <dbReference type="ARBA" id="ARBA00022741"/>
    </source>
</evidence>
<dbReference type="GO" id="GO:0004830">
    <property type="term" value="F:tryptophan-tRNA ligase activity"/>
    <property type="evidence" value="ECO:0007669"/>
    <property type="project" value="UniProtKB-EC"/>
</dbReference>
<evidence type="ECO:0000256" key="4">
    <source>
        <dbReference type="ARBA" id="ARBA00013782"/>
    </source>
</evidence>
<dbReference type="PANTHER" id="PTHR10055:SF1">
    <property type="entry name" value="TRYPTOPHAN--TRNA LIGASE, CYTOPLASMIC"/>
    <property type="match status" value="1"/>
</dbReference>
<dbReference type="Proteomes" id="UP000813423">
    <property type="component" value="Unassembled WGS sequence"/>
</dbReference>
<dbReference type="SUPFAM" id="SSF52374">
    <property type="entry name" value="Nucleotidylyl transferase"/>
    <property type="match status" value="1"/>
</dbReference>
<evidence type="ECO:0000256" key="11">
    <source>
        <dbReference type="ARBA" id="ARBA00030268"/>
    </source>
</evidence>
<keyword evidence="6 12" id="KW-0436">Ligase</keyword>
<evidence type="ECO:0000313" key="13">
    <source>
        <dbReference type="EMBL" id="KAH1911478.1"/>
    </source>
</evidence>
<dbReference type="PROSITE" id="PS00178">
    <property type="entry name" value="AA_TRNA_LIGASE_I"/>
    <property type="match status" value="1"/>
</dbReference>
<evidence type="ECO:0000256" key="5">
    <source>
        <dbReference type="ARBA" id="ARBA00022490"/>
    </source>
</evidence>
<evidence type="ECO:0000256" key="9">
    <source>
        <dbReference type="ARBA" id="ARBA00022917"/>
    </source>
</evidence>
<dbReference type="AlphaFoldDB" id="A0A229Y2T9"/>
<dbReference type="EMBL" id="JAIBSC010000002">
    <property type="protein sequence ID" value="KAH1911478.1"/>
    <property type="molecule type" value="Genomic_DNA"/>
</dbReference>
<evidence type="ECO:0000256" key="10">
    <source>
        <dbReference type="ARBA" id="ARBA00023146"/>
    </source>
</evidence>
<dbReference type="PRINTS" id="PR01039">
    <property type="entry name" value="TRNASYNTHTRP"/>
</dbReference>
<dbReference type="EC" id="6.1.1.2" evidence="3"/>
<dbReference type="FunFam" id="1.10.240.10:FF:000003">
    <property type="entry name" value="Tryptophan--tRNA ligase, cytoplasmic"/>
    <property type="match status" value="1"/>
</dbReference>
<keyword evidence="8 12" id="KW-0067">ATP-binding</keyword>
<dbReference type="GO" id="GO:0006436">
    <property type="term" value="P:tryptophanyl-tRNA aminoacylation"/>
    <property type="evidence" value="ECO:0007669"/>
    <property type="project" value="InterPro"/>
</dbReference>
<keyword evidence="5" id="KW-0963">Cytoplasm</keyword>
<dbReference type="Gene3D" id="3.40.50.620">
    <property type="entry name" value="HUPs"/>
    <property type="match status" value="1"/>
</dbReference>
<dbReference type="PANTHER" id="PTHR10055">
    <property type="entry name" value="TRYPTOPHANYL-TRNA SYNTHETASE"/>
    <property type="match status" value="1"/>
</dbReference>
<dbReference type="InterPro" id="IPR014729">
    <property type="entry name" value="Rossmann-like_a/b/a_fold"/>
</dbReference>
<dbReference type="GO" id="GO:0005524">
    <property type="term" value="F:ATP binding"/>
    <property type="evidence" value="ECO:0007669"/>
    <property type="project" value="UniProtKB-KW"/>
</dbReference>
<dbReference type="GO" id="GO:1990825">
    <property type="term" value="F:sequence-specific mRNA binding"/>
    <property type="evidence" value="ECO:0007669"/>
    <property type="project" value="EnsemblFungi"/>
</dbReference>
<evidence type="ECO:0000313" key="14">
    <source>
        <dbReference type="Proteomes" id="UP000813423"/>
    </source>
</evidence>
<organism evidence="13 14">
    <name type="scientific">Aspergillus fumigatus</name>
    <name type="common">Neosartorya fumigata</name>
    <dbReference type="NCBI Taxonomy" id="746128"/>
    <lineage>
        <taxon>Eukaryota</taxon>
        <taxon>Fungi</taxon>
        <taxon>Dikarya</taxon>
        <taxon>Ascomycota</taxon>
        <taxon>Pezizomycotina</taxon>
        <taxon>Eurotiomycetes</taxon>
        <taxon>Eurotiomycetidae</taxon>
        <taxon>Eurotiales</taxon>
        <taxon>Aspergillaceae</taxon>
        <taxon>Aspergillus</taxon>
        <taxon>Aspergillus subgen. Fumigati</taxon>
    </lineage>
</organism>
<comment type="subcellular location">
    <subcellularLocation>
        <location evidence="1">Cytoplasm</location>
    </subcellularLocation>
</comment>
<evidence type="ECO:0000256" key="8">
    <source>
        <dbReference type="ARBA" id="ARBA00022840"/>
    </source>
</evidence>
<protein>
    <recommendedName>
        <fullName evidence="4">Tryptophan--tRNA ligase, cytoplasmic</fullName>
        <ecNumber evidence="3">6.1.1.2</ecNumber>
    </recommendedName>
    <alternativeName>
        <fullName evidence="11">Tryptophanyl-tRNA synthetase</fullName>
    </alternativeName>
</protein>
<accession>A0A229Y2T9</accession>
<evidence type="ECO:0000256" key="12">
    <source>
        <dbReference type="RuleBase" id="RU363036"/>
    </source>
</evidence>
<evidence type="ECO:0000256" key="1">
    <source>
        <dbReference type="ARBA" id="ARBA00004496"/>
    </source>
</evidence>
<evidence type="ECO:0000256" key="6">
    <source>
        <dbReference type="ARBA" id="ARBA00022598"/>
    </source>
</evidence>